<feature type="region of interest" description="Disordered" evidence="1">
    <location>
        <begin position="1"/>
        <end position="28"/>
    </location>
</feature>
<dbReference type="Proteomes" id="UP000887565">
    <property type="component" value="Unplaced"/>
</dbReference>
<dbReference type="AlphaFoldDB" id="A0A915I3J7"/>
<reference evidence="3" key="1">
    <citation type="submission" date="2022-11" db="UniProtKB">
        <authorList>
            <consortium name="WormBaseParasite"/>
        </authorList>
    </citation>
    <scope>IDENTIFICATION</scope>
</reference>
<name>A0A915I3J7_ROMCU</name>
<sequence length="89" mass="9005">MHFVATTDGTSPGSSSRSNGSGYGSNNGATAGFFTASDRFPATKGAATASARDSSALDGACGYSNPTGPQHVHAGSRSPWQAYSQTWTL</sequence>
<keyword evidence="2" id="KW-1185">Reference proteome</keyword>
<evidence type="ECO:0000313" key="2">
    <source>
        <dbReference type="Proteomes" id="UP000887565"/>
    </source>
</evidence>
<proteinExistence type="predicted"/>
<accession>A0A915I3J7</accession>
<organism evidence="2 3">
    <name type="scientific">Romanomermis culicivorax</name>
    <name type="common">Nematode worm</name>
    <dbReference type="NCBI Taxonomy" id="13658"/>
    <lineage>
        <taxon>Eukaryota</taxon>
        <taxon>Metazoa</taxon>
        <taxon>Ecdysozoa</taxon>
        <taxon>Nematoda</taxon>
        <taxon>Enoplea</taxon>
        <taxon>Dorylaimia</taxon>
        <taxon>Mermithida</taxon>
        <taxon>Mermithoidea</taxon>
        <taxon>Mermithidae</taxon>
        <taxon>Romanomermis</taxon>
    </lineage>
</organism>
<dbReference type="WBParaSite" id="nRc.2.0.1.t08708-RA">
    <property type="protein sequence ID" value="nRc.2.0.1.t08708-RA"/>
    <property type="gene ID" value="nRc.2.0.1.g08708"/>
</dbReference>
<protein>
    <submittedName>
        <fullName evidence="3">Ultrabithorax</fullName>
    </submittedName>
</protein>
<evidence type="ECO:0000313" key="3">
    <source>
        <dbReference type="WBParaSite" id="nRc.2.0.1.t08708-RA"/>
    </source>
</evidence>
<evidence type="ECO:0000256" key="1">
    <source>
        <dbReference type="SAM" id="MobiDB-lite"/>
    </source>
</evidence>